<dbReference type="PROSITE" id="PS51257">
    <property type="entry name" value="PROKAR_LIPOPROTEIN"/>
    <property type="match status" value="1"/>
</dbReference>
<accession>Q7MSG8</accession>
<feature type="chain" id="PRO_5004290112" description="Periplasmic protein" evidence="1">
    <location>
        <begin position="23"/>
        <end position="276"/>
    </location>
</feature>
<organism evidence="3">
    <name type="scientific">Wolinella succinogenes (strain ATCC 29543 / DSM 1740 / CCUG 13145 / JCM 31913 / LMG 7466 / NCTC 11488 / FDC 602W)</name>
    <name type="common">Vibrio succinogenes</name>
    <dbReference type="NCBI Taxonomy" id="273121"/>
    <lineage>
        <taxon>Bacteria</taxon>
        <taxon>Pseudomonadati</taxon>
        <taxon>Campylobacterota</taxon>
        <taxon>Epsilonproteobacteria</taxon>
        <taxon>Campylobacterales</taxon>
        <taxon>Helicobacteraceae</taxon>
        <taxon>Wolinella</taxon>
    </lineage>
</organism>
<keyword evidence="3" id="KW-1185">Reference proteome</keyword>
<dbReference type="RefSeq" id="WP_011138390.1">
    <property type="nucleotide sequence ID" value="NC_005090.1"/>
</dbReference>
<keyword evidence="1" id="KW-0732">Signal</keyword>
<dbReference type="Proteomes" id="UP000000422">
    <property type="component" value="Chromosome"/>
</dbReference>
<protein>
    <recommendedName>
        <fullName evidence="4">Periplasmic protein</fullName>
    </recommendedName>
</protein>
<dbReference type="EMBL" id="BX571658">
    <property type="protein sequence ID" value="CAE09590.1"/>
    <property type="molecule type" value="Genomic_DNA"/>
</dbReference>
<evidence type="ECO:0000313" key="2">
    <source>
        <dbReference type="EMBL" id="CAE09590.1"/>
    </source>
</evidence>
<dbReference type="AlphaFoldDB" id="Q7MSG8"/>
<reference evidence="2 3" key="1">
    <citation type="journal article" date="2003" name="Proc. Natl. Acad. Sci. U.S.A.">
        <title>Complete genome sequence and analysis of Wolinella succinogenes.</title>
        <authorList>
            <person name="Baar C."/>
            <person name="Eppinger M."/>
            <person name="Raddatz G."/>
            <person name="Simon JM."/>
            <person name="Lanz C."/>
            <person name="Klimmek O."/>
            <person name="Nandakumar R."/>
            <person name="Gross R."/>
            <person name="Rosinus A."/>
            <person name="Keller H."/>
            <person name="Jagtap P."/>
            <person name="Linke B."/>
            <person name="Meyer F."/>
            <person name="Lederer H."/>
            <person name="Schuster S.C."/>
        </authorList>
    </citation>
    <scope>NUCLEOTIDE SEQUENCE [LARGE SCALE GENOMIC DNA]</scope>
    <source>
        <strain evidence="3">ATCC 29543 / DSM 1740 / CCUG 13145 / JCM 31913 / LMG 7466 / NCTC 11488 / FDC 602W</strain>
    </source>
</reference>
<evidence type="ECO:0000313" key="3">
    <source>
        <dbReference type="Proteomes" id="UP000000422"/>
    </source>
</evidence>
<dbReference type="STRING" id="273121.WS0448"/>
<dbReference type="HOGENOM" id="CLU_087952_0_0_7"/>
<gene>
    <name evidence="2" type="ordered locus">WS0448</name>
</gene>
<name>Q7MSG8_WOLSU</name>
<evidence type="ECO:0000256" key="1">
    <source>
        <dbReference type="SAM" id="SignalP"/>
    </source>
</evidence>
<sequence length="276" mass="31252">MKKSLGLWLLLASLISCLKADALDQKVAALMDSRAYNVNQKFVQLLFKNREEFYDQGRIDFAKVALKLKENGLLKLSFGGPKDLHISFLTPSSPLLFTKAVSSSLQSLGYYYFAPKEAEYQDGLYRLGIEMSTEYAIDPTLLIEEFKKRGYQVADVAREGETKWRYTLELLSPLIPEAESLELNQESEIARLSGEYWLDVKNLAGTLSFASSTYGANLYPQVTLFDASLRIISSYRFEEEERRFSVTIPSGVRFVRITDSYSPSNIKTGIRVKLAP</sequence>
<proteinExistence type="predicted"/>
<evidence type="ECO:0008006" key="4">
    <source>
        <dbReference type="Google" id="ProtNLM"/>
    </source>
</evidence>
<dbReference type="eggNOG" id="ENOG503190V">
    <property type="taxonomic scope" value="Bacteria"/>
</dbReference>
<feature type="signal peptide" evidence="1">
    <location>
        <begin position="1"/>
        <end position="22"/>
    </location>
</feature>
<dbReference type="KEGG" id="wsu:WS0448"/>